<accession>A0A0W1RLU1</accession>
<evidence type="ECO:0000313" key="1">
    <source>
        <dbReference type="EMBL" id="KTG14428.1"/>
    </source>
</evidence>
<protein>
    <recommendedName>
        <fullName evidence="3">Ester cyclase</fullName>
    </recommendedName>
</protein>
<dbReference type="SUPFAM" id="SSF54427">
    <property type="entry name" value="NTF2-like"/>
    <property type="match status" value="1"/>
</dbReference>
<dbReference type="Pfam" id="PF07366">
    <property type="entry name" value="SnoaL"/>
    <property type="match status" value="1"/>
</dbReference>
<dbReference type="InterPro" id="IPR009959">
    <property type="entry name" value="Cyclase_SnoaL-like"/>
</dbReference>
<organism evidence="1 2">
    <name type="scientific">Haloferax profundi</name>
    <dbReference type="NCBI Taxonomy" id="1544718"/>
    <lineage>
        <taxon>Archaea</taxon>
        <taxon>Methanobacteriati</taxon>
        <taxon>Methanobacteriota</taxon>
        <taxon>Stenosarchaea group</taxon>
        <taxon>Halobacteria</taxon>
        <taxon>Halobacteriales</taxon>
        <taxon>Haloferacaceae</taxon>
        <taxon>Haloferax</taxon>
    </lineage>
</organism>
<keyword evidence="2" id="KW-1185">Reference proteome</keyword>
<dbReference type="GO" id="GO:0030638">
    <property type="term" value="P:polyketide metabolic process"/>
    <property type="evidence" value="ECO:0007669"/>
    <property type="project" value="InterPro"/>
</dbReference>
<name>A0A0W1RLU1_9EURY</name>
<dbReference type="PANTHER" id="PTHR38436:SF1">
    <property type="entry name" value="ESTER CYCLASE"/>
    <property type="match status" value="1"/>
</dbReference>
<evidence type="ECO:0000313" key="2">
    <source>
        <dbReference type="Proteomes" id="UP000053157"/>
    </source>
</evidence>
<dbReference type="AlphaFoldDB" id="A0A0W1RLU1"/>
<evidence type="ECO:0008006" key="3">
    <source>
        <dbReference type="Google" id="ProtNLM"/>
    </source>
</evidence>
<proteinExistence type="predicted"/>
<dbReference type="OrthoDB" id="8685at2157"/>
<dbReference type="CDD" id="cd00531">
    <property type="entry name" value="NTF2_like"/>
    <property type="match status" value="1"/>
</dbReference>
<dbReference type="RefSeq" id="WP_058573359.1">
    <property type="nucleotide sequence ID" value="NZ_LOPV01000561.1"/>
</dbReference>
<comment type="caution">
    <text evidence="1">The sequence shown here is derived from an EMBL/GenBank/DDBJ whole genome shotgun (WGS) entry which is preliminary data.</text>
</comment>
<dbReference type="PANTHER" id="PTHR38436">
    <property type="entry name" value="POLYKETIDE CYCLASE SNOAL-LIKE DOMAIN"/>
    <property type="match status" value="1"/>
</dbReference>
<gene>
    <name evidence="1" type="ORF">AUR66_03135</name>
</gene>
<sequence length="141" mass="15836">MAQASTDTEQLLSEYANMWNEREYAKIPDLVSESFVIYDPAAPGGVARGRDGLEQFMRGIVSGFPDFHVTVLDTLSSEDKVMYEGRLSMTHEGEFDGIPPTGKKVELRYMGIIEIADGKVQQHRVYFNQLEALEQLGLTED</sequence>
<dbReference type="EMBL" id="LOPV01000561">
    <property type="protein sequence ID" value="KTG14428.1"/>
    <property type="molecule type" value="Genomic_DNA"/>
</dbReference>
<dbReference type="Proteomes" id="UP000053157">
    <property type="component" value="Unassembled WGS sequence"/>
</dbReference>
<dbReference type="Gene3D" id="3.10.450.50">
    <property type="match status" value="1"/>
</dbReference>
<dbReference type="InterPro" id="IPR032710">
    <property type="entry name" value="NTF2-like_dom_sf"/>
</dbReference>
<reference evidence="1 2" key="1">
    <citation type="submission" date="2015-12" db="EMBL/GenBank/DDBJ databases">
        <title>Haloferax profundi sp. nov. isolated from the Discovery deep brine-seawater interface in the Red Sea.</title>
        <authorList>
            <person name="Zhang G."/>
            <person name="Stingl U."/>
            <person name="Rashid M."/>
        </authorList>
    </citation>
    <scope>NUCLEOTIDE SEQUENCE [LARGE SCALE GENOMIC DNA]</scope>
    <source>
        <strain evidence="1 2">SB29</strain>
    </source>
</reference>